<gene>
    <name evidence="1" type="ORF">C2E15_05395</name>
</gene>
<dbReference type="SUPFAM" id="SSF160472">
    <property type="entry name" value="NMB0513-like"/>
    <property type="match status" value="1"/>
</dbReference>
<accession>A0A1X1DIS2</accession>
<evidence type="ECO:0008006" key="3">
    <source>
        <dbReference type="Google" id="ProtNLM"/>
    </source>
</evidence>
<dbReference type="KEGG" id="pgz:C2E15_05395"/>
<dbReference type="RefSeq" id="WP_104956456.1">
    <property type="nucleotide sequence ID" value="NZ_CP026377.1"/>
</dbReference>
<evidence type="ECO:0000313" key="2">
    <source>
        <dbReference type="Proteomes" id="UP000238365"/>
    </source>
</evidence>
<organism evidence="1 2">
    <name type="scientific">Mixta gaviniae</name>
    <dbReference type="NCBI Taxonomy" id="665914"/>
    <lineage>
        <taxon>Bacteria</taxon>
        <taxon>Pseudomonadati</taxon>
        <taxon>Pseudomonadota</taxon>
        <taxon>Gammaproteobacteria</taxon>
        <taxon>Enterobacterales</taxon>
        <taxon>Erwiniaceae</taxon>
        <taxon>Mixta</taxon>
    </lineage>
</organism>
<dbReference type="EMBL" id="CP026377">
    <property type="protein sequence ID" value="AUX92566.1"/>
    <property type="molecule type" value="Genomic_DNA"/>
</dbReference>
<dbReference type="InterPro" id="IPR007670">
    <property type="entry name" value="DUF596"/>
</dbReference>
<dbReference type="AlphaFoldDB" id="A0A1X1DIS2"/>
<keyword evidence="2" id="KW-1185">Reference proteome</keyword>
<dbReference type="Pfam" id="PF04591">
    <property type="entry name" value="DUF596"/>
    <property type="match status" value="1"/>
</dbReference>
<protein>
    <recommendedName>
        <fullName evidence="3">DUF596 domain-containing protein</fullName>
    </recommendedName>
</protein>
<reference evidence="1 2" key="1">
    <citation type="submission" date="2018-01" db="EMBL/GenBank/DDBJ databases">
        <title>Complete and assembled Genome of Pantoea gaviniae DSM22758T.</title>
        <authorList>
            <person name="Stevens M.J.A."/>
            <person name="Zurfluh K."/>
            <person name="Stephan R."/>
        </authorList>
    </citation>
    <scope>NUCLEOTIDE SEQUENCE [LARGE SCALE GENOMIC DNA]</scope>
    <source>
        <strain evidence="1 2">DSM 22758</strain>
    </source>
</reference>
<dbReference type="Proteomes" id="UP000238365">
    <property type="component" value="Chromosome"/>
</dbReference>
<sequence>MMQGKIYSSILESAFGLSMGTMWQHLSNYMKNMNEPYEVRKETFFKVLEELMREGHVKLASNDIFFEGTISEQIQRFKDSWPPYPSDDEMDDLDEIGMWFLAKAPGGIVWITSEGQEIWT</sequence>
<dbReference type="InterPro" id="IPR023138">
    <property type="entry name" value="NMB0513-like_sf"/>
</dbReference>
<dbReference type="Gene3D" id="1.10.3510.10">
    <property type="entry name" value="NMB0513-like"/>
    <property type="match status" value="1"/>
</dbReference>
<proteinExistence type="predicted"/>
<evidence type="ECO:0000313" key="1">
    <source>
        <dbReference type="EMBL" id="AUX92566.1"/>
    </source>
</evidence>
<name>A0A1X1DIS2_9GAMM</name>
<dbReference type="OrthoDB" id="5678714at2"/>